<keyword evidence="2" id="KW-1185">Reference proteome</keyword>
<name>A0A0S6WBD9_VECG1</name>
<accession>A0A0S6WBD9</accession>
<evidence type="ECO:0000313" key="2">
    <source>
        <dbReference type="Proteomes" id="UP000030661"/>
    </source>
</evidence>
<dbReference type="EMBL" id="DF820463">
    <property type="protein sequence ID" value="GAK55222.1"/>
    <property type="molecule type" value="Genomic_DNA"/>
</dbReference>
<reference evidence="1" key="1">
    <citation type="journal article" date="2015" name="PeerJ">
        <title>First genomic representation of candidate bacterial phylum KSB3 points to enhanced environmental sensing as a trigger of wastewater bulking.</title>
        <authorList>
            <person name="Sekiguchi Y."/>
            <person name="Ohashi A."/>
            <person name="Parks D.H."/>
            <person name="Yamauchi T."/>
            <person name="Tyson G.W."/>
            <person name="Hugenholtz P."/>
        </authorList>
    </citation>
    <scope>NUCLEOTIDE SEQUENCE [LARGE SCALE GENOMIC DNA]</scope>
</reference>
<evidence type="ECO:0000313" key="1">
    <source>
        <dbReference type="EMBL" id="GAK55222.1"/>
    </source>
</evidence>
<dbReference type="AlphaFoldDB" id="A0A0S6WBD9"/>
<dbReference type="Proteomes" id="UP000030661">
    <property type="component" value="Unassembled WGS sequence"/>
</dbReference>
<protein>
    <submittedName>
        <fullName evidence="1">Uncharacterized protein</fullName>
    </submittedName>
</protein>
<sequence>MAQSNQFTVTDVLTLSNMQKVVNLLYETMWGDVKIKFKEVVGSVCTPIKSVEFLKDWGRYIMFADMSKDVWCGLGYTMHTDYPTVMLYIKAKPNVEVNQRIKIINAMKEIASRPGWRGENLDSIKEPDVCIIRERSLRDFLSEGDQVSAIQLYFGEILEELSLIKQ</sequence>
<gene>
    <name evidence="1" type="ORF">U27_02054</name>
</gene>
<organism evidence="1">
    <name type="scientific">Vecturithrix granuli</name>
    <dbReference type="NCBI Taxonomy" id="1499967"/>
    <lineage>
        <taxon>Bacteria</taxon>
        <taxon>Candidatus Moduliflexota</taxon>
        <taxon>Candidatus Vecturitrichia</taxon>
        <taxon>Candidatus Vecturitrichales</taxon>
        <taxon>Candidatus Vecturitrichaceae</taxon>
        <taxon>Candidatus Vecturithrix</taxon>
    </lineage>
</organism>
<proteinExistence type="predicted"/>
<dbReference type="HOGENOM" id="CLU_1599474_0_0_0"/>